<name>A0AAX6MVM5_9PEZI</name>
<organism evidence="3 4">
    <name type="scientific">Daldinia eschscholtzii</name>
    <dbReference type="NCBI Taxonomy" id="292717"/>
    <lineage>
        <taxon>Eukaryota</taxon>
        <taxon>Fungi</taxon>
        <taxon>Dikarya</taxon>
        <taxon>Ascomycota</taxon>
        <taxon>Pezizomycotina</taxon>
        <taxon>Sordariomycetes</taxon>
        <taxon>Xylariomycetidae</taxon>
        <taxon>Xylariales</taxon>
        <taxon>Hypoxylaceae</taxon>
        <taxon>Daldinia</taxon>
    </lineage>
</organism>
<dbReference type="Proteomes" id="UP001369815">
    <property type="component" value="Unassembled WGS sequence"/>
</dbReference>
<feature type="compositionally biased region" description="Gly residues" evidence="1">
    <location>
        <begin position="279"/>
        <end position="290"/>
    </location>
</feature>
<feature type="chain" id="PRO_5043623904" evidence="2">
    <location>
        <begin position="24"/>
        <end position="363"/>
    </location>
</feature>
<comment type="caution">
    <text evidence="3">The sequence shown here is derived from an EMBL/GenBank/DDBJ whole genome shotgun (WGS) entry which is preliminary data.</text>
</comment>
<dbReference type="PANTHER" id="PTHR38049:SF1">
    <property type="entry name" value="PROTEIN KINASE DOMAIN-CONTAINING PROTEIN"/>
    <property type="match status" value="1"/>
</dbReference>
<sequence>MALSTLGLLTIGAIPTVIGVAEAIDAQKKQNQQAKDRIKFKLTANFSHDDVAPPQAASVVFKDKKLYLNHPACPVEGFPFNGFYFGYPGPENHQGLVAPIADDPPMLNWIYADKDTGLLRHGSRSETVGHVIGPWSWTEDEEWLTLENGQNFVAVQNDEGTWNVHYDKNGNLDEILDCDIYDIDAGAATAKTPLPKPVLKMSSPSPSGSGSRSRQGRRRSRNQSRRQEATAPQPEPQNQQYSEEDDSAEDADAAPQPQPQRRRRQRNQQTQQQQQQSGGPLGGIGGGGLGGVDQLLPVNNVGETANNLTNSATSTLGNVAGGALNQGGGGGKSDTLRLRLDLNLEVEVTLKARIHGDLELALL</sequence>
<dbReference type="EMBL" id="JBANMG010000002">
    <property type="protein sequence ID" value="KAK6956669.1"/>
    <property type="molecule type" value="Genomic_DNA"/>
</dbReference>
<feature type="compositionally biased region" description="Basic residues" evidence="1">
    <location>
        <begin position="214"/>
        <end position="224"/>
    </location>
</feature>
<feature type="compositionally biased region" description="Low complexity" evidence="1">
    <location>
        <begin position="202"/>
        <end position="213"/>
    </location>
</feature>
<evidence type="ECO:0000313" key="3">
    <source>
        <dbReference type="EMBL" id="KAK6956669.1"/>
    </source>
</evidence>
<feature type="region of interest" description="Disordered" evidence="1">
    <location>
        <begin position="194"/>
        <end position="290"/>
    </location>
</feature>
<accession>A0AAX6MVM5</accession>
<dbReference type="AlphaFoldDB" id="A0AAX6MVM5"/>
<dbReference type="PANTHER" id="PTHR38049">
    <property type="entry name" value="RICIN B LECTIN DOMAIN-CONTAINING PROTEIN"/>
    <property type="match status" value="1"/>
</dbReference>
<evidence type="ECO:0000256" key="1">
    <source>
        <dbReference type="SAM" id="MobiDB-lite"/>
    </source>
</evidence>
<feature type="signal peptide" evidence="2">
    <location>
        <begin position="1"/>
        <end position="23"/>
    </location>
</feature>
<gene>
    <name evidence="3" type="ORF">Daesc_001948</name>
</gene>
<feature type="compositionally biased region" description="Acidic residues" evidence="1">
    <location>
        <begin position="242"/>
        <end position="252"/>
    </location>
</feature>
<keyword evidence="4" id="KW-1185">Reference proteome</keyword>
<evidence type="ECO:0000256" key="2">
    <source>
        <dbReference type="SAM" id="SignalP"/>
    </source>
</evidence>
<evidence type="ECO:0000313" key="4">
    <source>
        <dbReference type="Proteomes" id="UP001369815"/>
    </source>
</evidence>
<reference evidence="3 4" key="1">
    <citation type="journal article" date="2024" name="Front Chem Biol">
        <title>Unveiling the potential of Daldinia eschscholtzii MFLUCC 19-0629 through bioactivity and bioinformatics studies for enhanced sustainable agriculture production.</title>
        <authorList>
            <person name="Brooks S."/>
            <person name="Weaver J.A."/>
            <person name="Klomchit A."/>
            <person name="Alharthi S.A."/>
            <person name="Onlamun T."/>
            <person name="Nurani R."/>
            <person name="Vong T.K."/>
            <person name="Alberti F."/>
            <person name="Greco C."/>
        </authorList>
    </citation>
    <scope>NUCLEOTIDE SEQUENCE [LARGE SCALE GENOMIC DNA]</scope>
    <source>
        <strain evidence="3">MFLUCC 19-0629</strain>
    </source>
</reference>
<keyword evidence="2" id="KW-0732">Signal</keyword>
<protein>
    <submittedName>
        <fullName evidence="3">Uncharacterized protein</fullName>
    </submittedName>
</protein>
<proteinExistence type="predicted"/>
<feature type="compositionally biased region" description="Low complexity" evidence="1">
    <location>
        <begin position="267"/>
        <end position="278"/>
    </location>
</feature>